<sequence>MNCYVAPQRLERGCRSPAAVSFHLCSETSTGSHQVTFWGGKARSAATANVHQLSLGTPFMASFPSKVALPPPMYTMCSREECDARQRTREVSVFEATAETAAGAPNLRKIDPRRAVAKYRRSAAGFTDQDRPPARSRRALIETVDYLLLDVFATQTTETLGSNTDVPLHSLAQTLQFVEDRIRAVQVELVWSQQSSKRIQVRLTRAQILMLYLTLDDPAYPRIFGQKALTTALATYWLSQDDLCEHTEESATTHDEMLALQSLHALAENLQTGSFTDGVLSTTVLVAYRRHVLPGQPLPLFQWTLKLLSSISLGLWRIALDQLVDKKATVPFPFATLARCIMAPCLSCMRYQALQVYNVSFWGKMEGIPGSQLAPLLCFSEPLETKSACHDVKDGCCNEAKAGRVVEASRMALCFAKSVGLPVEQDSVLFKTATVKALPHKSGGRDDEFVFGTPLYRMSQAINTVDGVLPPPMSWIRGIILSDFSSSLVGRERLTSWGVATMPSLFTTEREDLTTTTTPTNLQAAAQKG</sequence>
<reference evidence="3" key="2">
    <citation type="submission" date="2008-08" db="EMBL/GenBank/DDBJ databases">
        <authorList>
            <consortium name="Diatom Consortium"/>
            <person name="Grigoriev I."/>
            <person name="Grimwood J."/>
            <person name="Kuo A."/>
            <person name="Otillar R.P."/>
            <person name="Salamov A."/>
            <person name="Detter J.C."/>
            <person name="Lindquist E."/>
            <person name="Shapiro H."/>
            <person name="Lucas S."/>
            <person name="Glavina del Rio T."/>
            <person name="Pitluck S."/>
            <person name="Rokhsar D."/>
            <person name="Bowler C."/>
        </authorList>
    </citation>
    <scope>GENOME REANNOTATION</scope>
    <source>
        <strain evidence="3">CCAP 1055/1</strain>
    </source>
</reference>
<dbReference type="GO" id="GO:0006406">
    <property type="term" value="P:mRNA export from nucleus"/>
    <property type="evidence" value="ECO:0007669"/>
    <property type="project" value="TreeGrafter"/>
</dbReference>
<dbReference type="OrthoDB" id="48402at2759"/>
<dbReference type="GO" id="GO:0005737">
    <property type="term" value="C:cytoplasm"/>
    <property type="evidence" value="ECO:0007669"/>
    <property type="project" value="TreeGrafter"/>
</dbReference>
<reference evidence="2 3" key="1">
    <citation type="journal article" date="2008" name="Nature">
        <title>The Phaeodactylum genome reveals the evolutionary history of diatom genomes.</title>
        <authorList>
            <person name="Bowler C."/>
            <person name="Allen A.E."/>
            <person name="Badger J.H."/>
            <person name="Grimwood J."/>
            <person name="Jabbari K."/>
            <person name="Kuo A."/>
            <person name="Maheswari U."/>
            <person name="Martens C."/>
            <person name="Maumus F."/>
            <person name="Otillar R.P."/>
            <person name="Rayko E."/>
            <person name="Salamov A."/>
            <person name="Vandepoele K."/>
            <person name="Beszteri B."/>
            <person name="Gruber A."/>
            <person name="Heijde M."/>
            <person name="Katinka M."/>
            <person name="Mock T."/>
            <person name="Valentin K."/>
            <person name="Verret F."/>
            <person name="Berges J.A."/>
            <person name="Brownlee C."/>
            <person name="Cadoret J.P."/>
            <person name="Chiovitti A."/>
            <person name="Choi C.J."/>
            <person name="Coesel S."/>
            <person name="De Martino A."/>
            <person name="Detter J.C."/>
            <person name="Durkin C."/>
            <person name="Falciatore A."/>
            <person name="Fournet J."/>
            <person name="Haruta M."/>
            <person name="Huysman M.J."/>
            <person name="Jenkins B.D."/>
            <person name="Jiroutova K."/>
            <person name="Jorgensen R.E."/>
            <person name="Joubert Y."/>
            <person name="Kaplan A."/>
            <person name="Kroger N."/>
            <person name="Kroth P.G."/>
            <person name="La Roche J."/>
            <person name="Lindquist E."/>
            <person name="Lommer M."/>
            <person name="Martin-Jezequel V."/>
            <person name="Lopez P.J."/>
            <person name="Lucas S."/>
            <person name="Mangogna M."/>
            <person name="McGinnis K."/>
            <person name="Medlin L.K."/>
            <person name="Montsant A."/>
            <person name="Oudot-Le Secq M.P."/>
            <person name="Napoli C."/>
            <person name="Obornik M."/>
            <person name="Parker M.S."/>
            <person name="Petit J.L."/>
            <person name="Porcel B.M."/>
            <person name="Poulsen N."/>
            <person name="Robison M."/>
            <person name="Rychlewski L."/>
            <person name="Rynearson T.A."/>
            <person name="Schmutz J."/>
            <person name="Shapiro H."/>
            <person name="Siaut M."/>
            <person name="Stanley M."/>
            <person name="Sussman M.R."/>
            <person name="Taylor A.R."/>
            <person name="Vardi A."/>
            <person name="von Dassow P."/>
            <person name="Vyverman W."/>
            <person name="Willis A."/>
            <person name="Wyrwicz L.S."/>
            <person name="Rokhsar D.S."/>
            <person name="Weissenbach J."/>
            <person name="Armbrust E.V."/>
            <person name="Green B.R."/>
            <person name="Van de Peer Y."/>
            <person name="Grigoriev I.V."/>
        </authorList>
    </citation>
    <scope>NUCLEOTIDE SEQUENCE [LARGE SCALE GENOMIC DNA]</scope>
    <source>
        <strain evidence="2 3">CCAP 1055/1</strain>
    </source>
</reference>
<dbReference type="KEGG" id="pti:PHATRDRAFT_49214"/>
<dbReference type="HOGENOM" id="CLU_515346_0_0_1"/>
<dbReference type="Proteomes" id="UP000000759">
    <property type="component" value="Chromosome 21"/>
</dbReference>
<dbReference type="InParanoid" id="B7G9V0"/>
<accession>B7G9V0</accession>
<feature type="domain" description="SAC3/GANP/THP3 conserved" evidence="1">
    <location>
        <begin position="76"/>
        <end position="391"/>
    </location>
</feature>
<dbReference type="PaxDb" id="2850-Phatr49214"/>
<dbReference type="GO" id="GO:0070390">
    <property type="term" value="C:transcription export complex 2"/>
    <property type="evidence" value="ECO:0007669"/>
    <property type="project" value="TreeGrafter"/>
</dbReference>
<dbReference type="AlphaFoldDB" id="B7G9V0"/>
<evidence type="ECO:0000313" key="2">
    <source>
        <dbReference type="EMBL" id="EEC44508.1"/>
    </source>
</evidence>
<dbReference type="EMBL" id="CM000623">
    <property type="protein sequence ID" value="EEC44508.1"/>
    <property type="molecule type" value="Genomic_DNA"/>
</dbReference>
<proteinExistence type="predicted"/>
<dbReference type="InterPro" id="IPR045107">
    <property type="entry name" value="SAC3/GANP/THP3"/>
</dbReference>
<gene>
    <name evidence="2" type="ORF">PHATRDRAFT_49214</name>
</gene>
<keyword evidence="3" id="KW-1185">Reference proteome</keyword>
<dbReference type="Gene3D" id="1.25.40.990">
    <property type="match status" value="1"/>
</dbReference>
<dbReference type="Pfam" id="PF03399">
    <property type="entry name" value="SAC3_GANP"/>
    <property type="match status" value="1"/>
</dbReference>
<name>B7G9V0_PHATC</name>
<dbReference type="PANTHER" id="PTHR12436">
    <property type="entry name" value="80 KDA MCM3-ASSOCIATED PROTEIN"/>
    <property type="match status" value="1"/>
</dbReference>
<dbReference type="PANTHER" id="PTHR12436:SF3">
    <property type="entry name" value="GERMINAL-CENTER ASSOCIATED NUCLEAR PROTEIN"/>
    <property type="match status" value="1"/>
</dbReference>
<evidence type="ECO:0000313" key="3">
    <source>
        <dbReference type="Proteomes" id="UP000000759"/>
    </source>
</evidence>
<organism evidence="2 3">
    <name type="scientific">Phaeodactylum tricornutum (strain CCAP 1055/1)</name>
    <dbReference type="NCBI Taxonomy" id="556484"/>
    <lineage>
        <taxon>Eukaryota</taxon>
        <taxon>Sar</taxon>
        <taxon>Stramenopiles</taxon>
        <taxon>Ochrophyta</taxon>
        <taxon>Bacillariophyta</taxon>
        <taxon>Bacillariophyceae</taxon>
        <taxon>Bacillariophycidae</taxon>
        <taxon>Naviculales</taxon>
        <taxon>Phaeodactylaceae</taxon>
        <taxon>Phaeodactylum</taxon>
    </lineage>
</organism>
<dbReference type="GeneID" id="7195520"/>
<dbReference type="InterPro" id="IPR005062">
    <property type="entry name" value="SAC3/GANP/THP3_conserved"/>
</dbReference>
<protein>
    <recommendedName>
        <fullName evidence="1">SAC3/GANP/THP3 conserved domain-containing protein</fullName>
    </recommendedName>
</protein>
<dbReference type="RefSeq" id="XP_002183839.1">
    <property type="nucleotide sequence ID" value="XM_002183803.1"/>
</dbReference>
<evidence type="ECO:0000259" key="1">
    <source>
        <dbReference type="Pfam" id="PF03399"/>
    </source>
</evidence>